<organism evidence="11 14">
    <name type="scientific">Didymodactylos carnosus</name>
    <dbReference type="NCBI Taxonomy" id="1234261"/>
    <lineage>
        <taxon>Eukaryota</taxon>
        <taxon>Metazoa</taxon>
        <taxon>Spiralia</taxon>
        <taxon>Gnathifera</taxon>
        <taxon>Rotifera</taxon>
        <taxon>Eurotatoria</taxon>
        <taxon>Bdelloidea</taxon>
        <taxon>Philodinida</taxon>
        <taxon>Philodinidae</taxon>
        <taxon>Didymodactylos</taxon>
    </lineage>
</organism>
<evidence type="ECO:0000256" key="4">
    <source>
        <dbReference type="ARBA" id="ARBA00039009"/>
    </source>
</evidence>
<dbReference type="GO" id="GO:0031956">
    <property type="term" value="F:medium-chain fatty acid-CoA ligase activity"/>
    <property type="evidence" value="ECO:0007669"/>
    <property type="project" value="UniProtKB-EC"/>
</dbReference>
<dbReference type="PROSITE" id="PS00455">
    <property type="entry name" value="AMP_BINDING"/>
    <property type="match status" value="1"/>
</dbReference>
<evidence type="ECO:0000313" key="11">
    <source>
        <dbReference type="EMBL" id="CAF0848865.1"/>
    </source>
</evidence>
<dbReference type="EMBL" id="CAJOBC010000893">
    <property type="protein sequence ID" value="CAF3636543.1"/>
    <property type="molecule type" value="Genomic_DNA"/>
</dbReference>
<evidence type="ECO:0000313" key="10">
    <source>
        <dbReference type="EMBL" id="CAF0724509.1"/>
    </source>
</evidence>
<dbReference type="Proteomes" id="UP000677228">
    <property type="component" value="Unassembled WGS sequence"/>
</dbReference>
<protein>
    <recommendedName>
        <fullName evidence="5">Medium-chain acyl-CoA ligase ACSF2, mitochondrial</fullName>
        <ecNumber evidence="4">6.2.1.2</ecNumber>
    </recommendedName>
</protein>
<comment type="catalytic activity">
    <reaction evidence="6">
        <text>octanoate + ATP + CoA = octanoyl-CoA + AMP + diphosphate</text>
        <dbReference type="Rhea" id="RHEA:33631"/>
        <dbReference type="ChEBI" id="CHEBI:25646"/>
        <dbReference type="ChEBI" id="CHEBI:30616"/>
        <dbReference type="ChEBI" id="CHEBI:33019"/>
        <dbReference type="ChEBI" id="CHEBI:57287"/>
        <dbReference type="ChEBI" id="CHEBI:57386"/>
        <dbReference type="ChEBI" id="CHEBI:456215"/>
    </reaction>
</comment>
<evidence type="ECO:0000313" key="14">
    <source>
        <dbReference type="Proteomes" id="UP000663829"/>
    </source>
</evidence>
<dbReference type="GO" id="GO:0006631">
    <property type="term" value="P:fatty acid metabolic process"/>
    <property type="evidence" value="ECO:0007669"/>
    <property type="project" value="TreeGrafter"/>
</dbReference>
<dbReference type="Pfam" id="PF00501">
    <property type="entry name" value="AMP-binding"/>
    <property type="match status" value="1"/>
</dbReference>
<dbReference type="AlphaFoldDB" id="A0A813W944"/>
<evidence type="ECO:0000256" key="3">
    <source>
        <dbReference type="ARBA" id="ARBA00037247"/>
    </source>
</evidence>
<comment type="function">
    <text evidence="3">Acyl-CoA synthases catalyze the initial reaction in fatty acid metabolism, by forming a thioester with CoA. Has some preference toward medium-chain substrates. Plays a role in adipocyte differentiation.</text>
</comment>
<dbReference type="Gene3D" id="3.40.50.980">
    <property type="match status" value="2"/>
</dbReference>
<dbReference type="EC" id="6.2.1.2" evidence="4"/>
<comment type="catalytic activity">
    <reaction evidence="7">
        <text>a medium-chain fatty acid + ATP + CoA = a medium-chain fatty acyl-CoA + AMP + diphosphate</text>
        <dbReference type="Rhea" id="RHEA:48340"/>
        <dbReference type="ChEBI" id="CHEBI:30616"/>
        <dbReference type="ChEBI" id="CHEBI:33019"/>
        <dbReference type="ChEBI" id="CHEBI:57287"/>
        <dbReference type="ChEBI" id="CHEBI:59558"/>
        <dbReference type="ChEBI" id="CHEBI:90546"/>
        <dbReference type="ChEBI" id="CHEBI:456215"/>
        <dbReference type="EC" id="6.2.1.2"/>
    </reaction>
</comment>
<evidence type="ECO:0000256" key="6">
    <source>
        <dbReference type="ARBA" id="ARBA00047319"/>
    </source>
</evidence>
<dbReference type="EMBL" id="CAJNOK010000038">
    <property type="protein sequence ID" value="CAF0724509.1"/>
    <property type="molecule type" value="Genomic_DNA"/>
</dbReference>
<sequence length="591" mass="66540">MTSLIIPRLHVRSAIREVLIYLKRASSSSTTTKTSYYHHASSLPFWNKTLGQSFDDMAEKYPADECYIFKMENKRYTFKSFKDEVNSIATSLLELGFETGDRLGVWLPNTSENVLLSFACSKLGIIKVNINPAYLEHEIKYCLNKVMCKGLVMQPNVKILNLLSTFTKLVPELQSSKAGDLKSQSVPSLKHVILAGTQPISGTHSFNELLNRGGNRRQHDLVVRQNSIDSDAPAAIYFTSGTTGKPKAATLTNFNMLNTAVACYEHIGCFFTRLCVPIPMFHGFAEIAGTLNACVGKSCMIYPAQLSDTELTMKAIQEEKCTALIGAPIIFRDILTHPNRKKYDLSSLDYAALGASPMSSDFLETLEKEIPIKRVSQGYGMTENSALLTSGMWAEANDRRRRTGSMGKPMQRIEIKLVNEKGETVALGEEGEIWARGYCVMKGYWNDEEKTHETLTESKWLKTGDIAVMDEDGYLFFRGRMKEMIIRGGVNIYPIEIENVIILHPKVAEAQVFGIPDKRYGEEVCAWIRLKPNEQCDVNDIQKFLSTRLAFFKIPKYMKIVDKFIMTPTGKVQKFRLSEMTVNDLNISKDS</sequence>
<dbReference type="Proteomes" id="UP000663829">
    <property type="component" value="Unassembled WGS sequence"/>
</dbReference>
<evidence type="ECO:0000256" key="5">
    <source>
        <dbReference type="ARBA" id="ARBA00039638"/>
    </source>
</evidence>
<dbReference type="EMBL" id="CAJOBA010000038">
    <property type="protein sequence ID" value="CAF3497390.1"/>
    <property type="molecule type" value="Genomic_DNA"/>
</dbReference>
<comment type="caution">
    <text evidence="11">The sequence shown here is derived from an EMBL/GenBank/DDBJ whole genome shotgun (WGS) entry which is preliminary data.</text>
</comment>
<keyword evidence="2" id="KW-0436">Ligase</keyword>
<dbReference type="PANTHER" id="PTHR43201:SF5">
    <property type="entry name" value="MEDIUM-CHAIN ACYL-COA LIGASE ACSF2, MITOCHONDRIAL"/>
    <property type="match status" value="1"/>
</dbReference>
<evidence type="ECO:0000259" key="8">
    <source>
        <dbReference type="Pfam" id="PF00501"/>
    </source>
</evidence>
<dbReference type="InterPro" id="IPR020845">
    <property type="entry name" value="AMP-binding_CS"/>
</dbReference>
<gene>
    <name evidence="11" type="ORF">GPM918_LOCUS5964</name>
    <name evidence="10" type="ORF">OVA965_LOCUS320</name>
    <name evidence="13" type="ORF">SRO942_LOCUS5964</name>
    <name evidence="12" type="ORF">TMI583_LOCUS320</name>
</gene>
<dbReference type="PANTHER" id="PTHR43201">
    <property type="entry name" value="ACYL-COA SYNTHETASE"/>
    <property type="match status" value="1"/>
</dbReference>
<name>A0A813W944_9BILA</name>
<keyword evidence="14" id="KW-1185">Reference proteome</keyword>
<dbReference type="Pfam" id="PF13193">
    <property type="entry name" value="AMP-binding_C"/>
    <property type="match status" value="1"/>
</dbReference>
<dbReference type="EMBL" id="CAJNOQ010000893">
    <property type="protein sequence ID" value="CAF0848865.1"/>
    <property type="molecule type" value="Genomic_DNA"/>
</dbReference>
<accession>A0A813W944</accession>
<proteinExistence type="inferred from homology"/>
<dbReference type="SUPFAM" id="SSF56801">
    <property type="entry name" value="Acetyl-CoA synthetase-like"/>
    <property type="match status" value="1"/>
</dbReference>
<evidence type="ECO:0000256" key="7">
    <source>
        <dbReference type="ARBA" id="ARBA00048277"/>
    </source>
</evidence>
<dbReference type="InterPro" id="IPR025110">
    <property type="entry name" value="AMP-bd_C"/>
</dbReference>
<dbReference type="FunFam" id="3.30.300.30:FF:000008">
    <property type="entry name" value="2,3-dihydroxybenzoate-AMP ligase"/>
    <property type="match status" value="1"/>
</dbReference>
<evidence type="ECO:0000256" key="1">
    <source>
        <dbReference type="ARBA" id="ARBA00006432"/>
    </source>
</evidence>
<dbReference type="OrthoDB" id="10253115at2759"/>
<evidence type="ECO:0000259" key="9">
    <source>
        <dbReference type="Pfam" id="PF13193"/>
    </source>
</evidence>
<dbReference type="Proteomes" id="UP000682733">
    <property type="component" value="Unassembled WGS sequence"/>
</dbReference>
<evidence type="ECO:0000313" key="13">
    <source>
        <dbReference type="EMBL" id="CAF3636543.1"/>
    </source>
</evidence>
<feature type="domain" description="AMP-binding enzyme C-terminal" evidence="9">
    <location>
        <begin position="496"/>
        <end position="571"/>
    </location>
</feature>
<feature type="domain" description="AMP-dependent synthetase/ligase" evidence="8">
    <location>
        <begin position="54"/>
        <end position="445"/>
    </location>
</feature>
<evidence type="ECO:0000256" key="2">
    <source>
        <dbReference type="ARBA" id="ARBA00022598"/>
    </source>
</evidence>
<dbReference type="InterPro" id="IPR045851">
    <property type="entry name" value="AMP-bd_C_sf"/>
</dbReference>
<dbReference type="InterPro" id="IPR000873">
    <property type="entry name" value="AMP-dep_synth/lig_dom"/>
</dbReference>
<dbReference type="Proteomes" id="UP000681722">
    <property type="component" value="Unassembled WGS sequence"/>
</dbReference>
<dbReference type="Gene3D" id="3.30.300.30">
    <property type="match status" value="1"/>
</dbReference>
<evidence type="ECO:0000313" key="12">
    <source>
        <dbReference type="EMBL" id="CAF3497390.1"/>
    </source>
</evidence>
<comment type="similarity">
    <text evidence="1">Belongs to the ATP-dependent AMP-binding enzyme family.</text>
</comment>
<dbReference type="Gene3D" id="2.30.38.10">
    <property type="entry name" value="Luciferase, Domain 3"/>
    <property type="match status" value="1"/>
</dbReference>
<reference evidence="11" key="1">
    <citation type="submission" date="2021-02" db="EMBL/GenBank/DDBJ databases">
        <authorList>
            <person name="Nowell W R."/>
        </authorList>
    </citation>
    <scope>NUCLEOTIDE SEQUENCE</scope>
</reference>